<keyword evidence="2" id="KW-0472">Membrane</keyword>
<feature type="coiled-coil region" evidence="1">
    <location>
        <begin position="2"/>
        <end position="29"/>
    </location>
</feature>
<evidence type="ECO:0000256" key="1">
    <source>
        <dbReference type="SAM" id="Coils"/>
    </source>
</evidence>
<keyword evidence="2" id="KW-1133">Transmembrane helix</keyword>
<feature type="transmembrane region" description="Helical" evidence="2">
    <location>
        <begin position="184"/>
        <end position="205"/>
    </location>
</feature>
<feature type="transmembrane region" description="Helical" evidence="2">
    <location>
        <begin position="261"/>
        <end position="283"/>
    </location>
</feature>
<feature type="transmembrane region" description="Helical" evidence="2">
    <location>
        <begin position="499"/>
        <end position="518"/>
    </location>
</feature>
<feature type="transmembrane region" description="Helical" evidence="2">
    <location>
        <begin position="319"/>
        <end position="335"/>
    </location>
</feature>
<accession>A0ABU5JWN8</accession>
<feature type="transmembrane region" description="Helical" evidence="2">
    <location>
        <begin position="236"/>
        <end position="254"/>
    </location>
</feature>
<dbReference type="PANTHER" id="PTHR38434">
    <property type="entry name" value="BLL2549 PROTEIN"/>
    <property type="match status" value="1"/>
</dbReference>
<feature type="transmembrane region" description="Helical" evidence="2">
    <location>
        <begin position="125"/>
        <end position="147"/>
    </location>
</feature>
<evidence type="ECO:0000313" key="3">
    <source>
        <dbReference type="EMBL" id="MDZ5607571.1"/>
    </source>
</evidence>
<organism evidence="3 4">
    <name type="scientific">Bacillus bingmayongensis</name>
    <dbReference type="NCBI Taxonomy" id="1150157"/>
    <lineage>
        <taxon>Bacteria</taxon>
        <taxon>Bacillati</taxon>
        <taxon>Bacillota</taxon>
        <taxon>Bacilli</taxon>
        <taxon>Bacillales</taxon>
        <taxon>Bacillaceae</taxon>
        <taxon>Bacillus</taxon>
    </lineage>
</organism>
<feature type="transmembrane region" description="Helical" evidence="2">
    <location>
        <begin position="469"/>
        <end position="487"/>
    </location>
</feature>
<feature type="transmembrane region" description="Helical" evidence="2">
    <location>
        <begin position="556"/>
        <end position="574"/>
    </location>
</feature>
<feature type="transmembrane region" description="Helical" evidence="2">
    <location>
        <begin position="388"/>
        <end position="406"/>
    </location>
</feature>
<feature type="transmembrane region" description="Helical" evidence="2">
    <location>
        <begin position="437"/>
        <end position="457"/>
    </location>
</feature>
<feature type="transmembrane region" description="Helical" evidence="2">
    <location>
        <begin position="413"/>
        <end position="431"/>
    </location>
</feature>
<protein>
    <submittedName>
        <fullName evidence="3">DUF2339 domain-containing protein</fullName>
    </submittedName>
</protein>
<feature type="transmembrane region" description="Helical" evidence="2">
    <location>
        <begin position="159"/>
        <end position="178"/>
    </location>
</feature>
<keyword evidence="4" id="KW-1185">Reference proteome</keyword>
<reference evidence="4" key="1">
    <citation type="submission" date="2023-11" db="EMBL/GenBank/DDBJ databases">
        <title>Genome Sequence of Bacillus pseudomycoides stain BUPM19.</title>
        <authorList>
            <person name="Farhat A."/>
        </authorList>
    </citation>
    <scope>NUCLEOTIDE SEQUENCE [LARGE SCALE GENOMIC DNA]</scope>
    <source>
        <strain evidence="4">BUPM19</strain>
    </source>
</reference>
<comment type="caution">
    <text evidence="3">The sequence shown here is derived from an EMBL/GenBank/DDBJ whole genome shotgun (WGS) entry which is preliminary data.</text>
</comment>
<dbReference type="RefSeq" id="WP_374217650.1">
    <property type="nucleotide sequence ID" value="NZ_JAXOVW010000018.1"/>
</dbReference>
<feature type="transmembrane region" description="Helical" evidence="2">
    <location>
        <begin position="212"/>
        <end position="230"/>
    </location>
</feature>
<evidence type="ECO:0000256" key="2">
    <source>
        <dbReference type="SAM" id="Phobius"/>
    </source>
</evidence>
<evidence type="ECO:0000313" key="4">
    <source>
        <dbReference type="Proteomes" id="UP001291930"/>
    </source>
</evidence>
<keyword evidence="2" id="KW-0812">Transmembrane</keyword>
<keyword evidence="1" id="KW-0175">Coiled coil</keyword>
<dbReference type="InterPro" id="IPR019286">
    <property type="entry name" value="DUF2339_TM"/>
</dbReference>
<sequence length="578" mass="65779">MKQDLNKKIEALEIAIDTLQEAFYELKAQQRAVEADKVERERELKKKEPIEKKLEVSIPKQNVRQEETVISQESVEEPKVKQVDISVFKPEPFDIIKFCQTWLPRIFVAIMLLGVIWLFKAGVDAGLLTPAIRIVFGVVLSVGLYYVGDIQIKQERQALGLVLAGGSITGIVLTTFAAHYLYHFFPASVAFVFNIIWIILGIYLAKRYQSEYLAIFVSVGAFFVPFLLNSTTPNSYIFFGYETVLTISLLWYAYKNRYQYLYMVSYCVSVLVTFVFFVIMTVLLGNLQVQLTIVYGLIHITLFWHMFIDRNFIYQPRMALFSANAIFFILAIVKIPDFTTWGLLISTVVHAVMFGIEYMKNKKSLFTDLLFGFAMGSFSLAILYEFSLVNGSIVLMLQGFLGVITSMKLKQEIKFYISAVIYAIGILQTLVSPFETFMSAAFVAHLILVGTFYYGMMKVKPMLQQFGKYVYSITLYGFMVLVFITITRIGEVLSTNGSIISISVSLLWMIYALVSVWLGRNRGMNEILYAGLVVLVVTISKLFFLDLPEVSMMIRAVLFLLIGGLGIVISRMFFSKEK</sequence>
<dbReference type="Pfam" id="PF10101">
    <property type="entry name" value="DUF2339"/>
    <property type="match status" value="1"/>
</dbReference>
<feature type="transmembrane region" description="Helical" evidence="2">
    <location>
        <begin position="527"/>
        <end position="544"/>
    </location>
</feature>
<feature type="transmembrane region" description="Helical" evidence="2">
    <location>
        <begin position="102"/>
        <end position="119"/>
    </location>
</feature>
<gene>
    <name evidence="3" type="ORF">U2I54_10820</name>
</gene>
<dbReference type="PANTHER" id="PTHR38434:SF1">
    <property type="entry name" value="BLL2549 PROTEIN"/>
    <property type="match status" value="1"/>
</dbReference>
<dbReference type="EMBL" id="JAXOVW010000018">
    <property type="protein sequence ID" value="MDZ5607571.1"/>
    <property type="molecule type" value="Genomic_DNA"/>
</dbReference>
<feature type="transmembrane region" description="Helical" evidence="2">
    <location>
        <begin position="289"/>
        <end position="307"/>
    </location>
</feature>
<dbReference type="Proteomes" id="UP001291930">
    <property type="component" value="Unassembled WGS sequence"/>
</dbReference>
<name>A0ABU5JWN8_9BACI</name>
<proteinExistence type="predicted"/>